<dbReference type="RefSeq" id="WP_157690404.1">
    <property type="nucleotide sequence ID" value="NZ_CP034345.1"/>
</dbReference>
<evidence type="ECO:0000313" key="1">
    <source>
        <dbReference type="EMBL" id="QGX95944.1"/>
    </source>
</evidence>
<dbReference type="KEGG" id="hra:EI982_14710"/>
<sequence>MVVVDRSIGEIHALTYATVVAVDGRGPRLGGPDYPTPTYANTLRIDRVTPYDRLVGRDGDGAYHLLRSSPRDDRVLEVRSEPGADPEHEQAIADKSVLTLWIEHVDEQRGWDAVVGEFEQLVTGGDSA</sequence>
<protein>
    <submittedName>
        <fullName evidence="1">Uncharacterized protein</fullName>
    </submittedName>
</protein>
<accession>A0A6B9FB95</accession>
<dbReference type="GeneID" id="43370821"/>
<dbReference type="AlphaFoldDB" id="A0A6B9FB95"/>
<evidence type="ECO:0000313" key="2">
    <source>
        <dbReference type="Proteomes" id="UP000428325"/>
    </source>
</evidence>
<dbReference type="EMBL" id="CP034345">
    <property type="protein sequence ID" value="QGX95944.1"/>
    <property type="molecule type" value="Genomic_DNA"/>
</dbReference>
<dbReference type="Proteomes" id="UP000428325">
    <property type="component" value="Chromosome"/>
</dbReference>
<organism evidence="1 2">
    <name type="scientific">Haloplanus rallus</name>
    <dbReference type="NCBI Taxonomy" id="1816183"/>
    <lineage>
        <taxon>Archaea</taxon>
        <taxon>Methanobacteriati</taxon>
        <taxon>Methanobacteriota</taxon>
        <taxon>Stenosarchaea group</taxon>
        <taxon>Halobacteria</taxon>
        <taxon>Halobacteriales</taxon>
        <taxon>Haloferacaceae</taxon>
        <taxon>Haloplanus</taxon>
    </lineage>
</organism>
<dbReference type="OrthoDB" id="378703at2157"/>
<gene>
    <name evidence="1" type="ORF">EI982_14710</name>
</gene>
<keyword evidence="2" id="KW-1185">Reference proteome</keyword>
<reference evidence="1 2" key="1">
    <citation type="submission" date="2018-12" db="EMBL/GenBank/DDBJ databases">
        <title>Complete genome sequence of Haloplanus rallus MBLA0036.</title>
        <authorList>
            <person name="Nam Y.-d."/>
            <person name="Kang J."/>
            <person name="Chung W.-H."/>
            <person name="Park Y.S."/>
        </authorList>
    </citation>
    <scope>NUCLEOTIDE SEQUENCE [LARGE SCALE GENOMIC DNA]</scope>
    <source>
        <strain evidence="1 2">MBLA0036</strain>
    </source>
</reference>
<name>A0A6B9FB95_9EURY</name>
<proteinExistence type="predicted"/>